<organism evidence="2 3">
    <name type="scientific">Cohaesibacter gelatinilyticus</name>
    <dbReference type="NCBI Taxonomy" id="372072"/>
    <lineage>
        <taxon>Bacteria</taxon>
        <taxon>Pseudomonadati</taxon>
        <taxon>Pseudomonadota</taxon>
        <taxon>Alphaproteobacteria</taxon>
        <taxon>Hyphomicrobiales</taxon>
        <taxon>Cohaesibacteraceae</taxon>
    </lineage>
</organism>
<feature type="coiled-coil region" evidence="1">
    <location>
        <begin position="125"/>
        <end position="152"/>
    </location>
</feature>
<evidence type="ECO:0000256" key="1">
    <source>
        <dbReference type="SAM" id="Coils"/>
    </source>
</evidence>
<evidence type="ECO:0000313" key="2">
    <source>
        <dbReference type="EMBL" id="SNZ20071.1"/>
    </source>
</evidence>
<accession>A0A285PJL7</accession>
<dbReference type="SUPFAM" id="SSF53383">
    <property type="entry name" value="PLP-dependent transferases"/>
    <property type="match status" value="1"/>
</dbReference>
<protein>
    <submittedName>
        <fullName evidence="2">Uncharacterized protein</fullName>
    </submittedName>
</protein>
<keyword evidence="3" id="KW-1185">Reference proteome</keyword>
<sequence>MRQDRKKHRAPHSLLAGQNSLKSNLFCQENLTKTPISLENRDTYLSLLKMGIDKGKALGAMMLGALAVDPALAEEQQPSVQLAGMTSGQVTDCVAFVKQQRALAAEHGNPMSRTAAMAMLGQCENGELEKIIAEQQRVIAALRNEIKAIQLEIVENGQIIDANGRAIAKIVAINGQLIIRKQELDTEIASSRARQDELVRQAEAILQRLATS</sequence>
<dbReference type="RefSeq" id="WP_097154414.1">
    <property type="nucleotide sequence ID" value="NZ_OBEL01000003.1"/>
</dbReference>
<evidence type="ECO:0000313" key="3">
    <source>
        <dbReference type="Proteomes" id="UP000219439"/>
    </source>
</evidence>
<gene>
    <name evidence="2" type="ORF">SAMN06265368_3170</name>
</gene>
<dbReference type="EMBL" id="OBEL01000003">
    <property type="protein sequence ID" value="SNZ20071.1"/>
    <property type="molecule type" value="Genomic_DNA"/>
</dbReference>
<proteinExistence type="predicted"/>
<dbReference type="InterPro" id="IPR015424">
    <property type="entry name" value="PyrdxlP-dep_Trfase"/>
</dbReference>
<reference evidence="2 3" key="1">
    <citation type="submission" date="2017-09" db="EMBL/GenBank/DDBJ databases">
        <authorList>
            <person name="Ehlers B."/>
            <person name="Leendertz F.H."/>
        </authorList>
    </citation>
    <scope>NUCLEOTIDE SEQUENCE [LARGE SCALE GENOMIC DNA]</scope>
    <source>
        <strain evidence="2 3">DSM 18289</strain>
    </source>
</reference>
<dbReference type="AlphaFoldDB" id="A0A285PJL7"/>
<dbReference type="Proteomes" id="UP000219439">
    <property type="component" value="Unassembled WGS sequence"/>
</dbReference>
<keyword evidence="1" id="KW-0175">Coiled coil</keyword>
<name>A0A285PJL7_9HYPH</name>